<dbReference type="GO" id="GO:0055085">
    <property type="term" value="P:transmembrane transport"/>
    <property type="evidence" value="ECO:0007669"/>
    <property type="project" value="InterPro"/>
</dbReference>
<evidence type="ECO:0000256" key="7">
    <source>
        <dbReference type="SAM" id="Phobius"/>
    </source>
</evidence>
<evidence type="ECO:0000313" key="8">
    <source>
        <dbReference type="EMBL" id="OGG26209.1"/>
    </source>
</evidence>
<dbReference type="InterPro" id="IPR037294">
    <property type="entry name" value="ABC_BtuC-like"/>
</dbReference>
<feature type="transmembrane region" description="Helical" evidence="7">
    <location>
        <begin position="244"/>
        <end position="262"/>
    </location>
</feature>
<organism evidence="8 9">
    <name type="scientific">Candidatus Gottesmanbacteria bacterium RIFCSPLOWO2_01_FULL_39_12b</name>
    <dbReference type="NCBI Taxonomy" id="1798388"/>
    <lineage>
        <taxon>Bacteria</taxon>
        <taxon>Candidatus Gottesmaniibacteriota</taxon>
    </lineage>
</organism>
<keyword evidence="4 7" id="KW-1133">Transmembrane helix</keyword>
<feature type="transmembrane region" description="Helical" evidence="7">
    <location>
        <begin position="6"/>
        <end position="31"/>
    </location>
</feature>
<gene>
    <name evidence="8" type="ORF">A2960_04495</name>
</gene>
<feature type="transmembrane region" description="Helical" evidence="7">
    <location>
        <begin position="132"/>
        <end position="150"/>
    </location>
</feature>
<dbReference type="SUPFAM" id="SSF81345">
    <property type="entry name" value="ABC transporter involved in vitamin B12 uptake, BtuC"/>
    <property type="match status" value="1"/>
</dbReference>
<evidence type="ECO:0000256" key="5">
    <source>
        <dbReference type="ARBA" id="ARBA00023136"/>
    </source>
</evidence>
<evidence type="ECO:0000256" key="3">
    <source>
        <dbReference type="ARBA" id="ARBA00022692"/>
    </source>
</evidence>
<reference evidence="8 9" key="1">
    <citation type="journal article" date="2016" name="Nat. Commun.">
        <title>Thousands of microbial genomes shed light on interconnected biogeochemical processes in an aquifer system.</title>
        <authorList>
            <person name="Anantharaman K."/>
            <person name="Brown C.T."/>
            <person name="Hug L.A."/>
            <person name="Sharon I."/>
            <person name="Castelle C.J."/>
            <person name="Probst A.J."/>
            <person name="Thomas B.C."/>
            <person name="Singh A."/>
            <person name="Wilkins M.J."/>
            <person name="Karaoz U."/>
            <person name="Brodie E.L."/>
            <person name="Williams K.H."/>
            <person name="Hubbard S.S."/>
            <person name="Banfield J.F."/>
        </authorList>
    </citation>
    <scope>NUCLEOTIDE SEQUENCE [LARGE SCALE GENOMIC DNA]</scope>
</reference>
<keyword evidence="5 7" id="KW-0472">Membrane</keyword>
<feature type="transmembrane region" description="Helical" evidence="7">
    <location>
        <begin position="91"/>
        <end position="112"/>
    </location>
</feature>
<evidence type="ECO:0000256" key="2">
    <source>
        <dbReference type="ARBA" id="ARBA00008034"/>
    </source>
</evidence>
<dbReference type="PANTHER" id="PTHR30477:SF0">
    <property type="entry name" value="METAL TRANSPORT SYSTEM MEMBRANE PROTEIN TM_0125-RELATED"/>
    <property type="match status" value="1"/>
</dbReference>
<evidence type="ECO:0000256" key="4">
    <source>
        <dbReference type="ARBA" id="ARBA00022989"/>
    </source>
</evidence>
<keyword evidence="3 6" id="KW-0812">Transmembrane</keyword>
<feature type="transmembrane region" description="Helical" evidence="7">
    <location>
        <begin position="219"/>
        <end position="238"/>
    </location>
</feature>
<dbReference type="Proteomes" id="UP000176609">
    <property type="component" value="Unassembled WGS sequence"/>
</dbReference>
<evidence type="ECO:0000313" key="9">
    <source>
        <dbReference type="Proteomes" id="UP000176609"/>
    </source>
</evidence>
<dbReference type="AlphaFoldDB" id="A0A1F6ANE1"/>
<protein>
    <submittedName>
        <fullName evidence="8">Metal ABC transporter permease</fullName>
    </submittedName>
</protein>
<dbReference type="GO" id="GO:0010043">
    <property type="term" value="P:response to zinc ion"/>
    <property type="evidence" value="ECO:0007669"/>
    <property type="project" value="TreeGrafter"/>
</dbReference>
<dbReference type="EMBL" id="MFJR01000012">
    <property type="protein sequence ID" value="OGG26209.1"/>
    <property type="molecule type" value="Genomic_DNA"/>
</dbReference>
<evidence type="ECO:0000256" key="6">
    <source>
        <dbReference type="RuleBase" id="RU003943"/>
    </source>
</evidence>
<feature type="transmembrane region" description="Helical" evidence="7">
    <location>
        <begin position="62"/>
        <end position="79"/>
    </location>
</feature>
<accession>A0A1F6ANE1</accession>
<feature type="transmembrane region" description="Helical" evidence="7">
    <location>
        <begin position="162"/>
        <end position="183"/>
    </location>
</feature>
<proteinExistence type="inferred from homology"/>
<dbReference type="PANTHER" id="PTHR30477">
    <property type="entry name" value="ABC-TRANSPORTER METAL-BINDING PROTEIN"/>
    <property type="match status" value="1"/>
</dbReference>
<keyword evidence="6" id="KW-0813">Transport</keyword>
<comment type="similarity">
    <text evidence="2 6">Belongs to the ABC-3 integral membrane protein family.</text>
</comment>
<name>A0A1F6ANE1_9BACT</name>
<comment type="subcellular location">
    <subcellularLocation>
        <location evidence="6">Cell membrane</location>
        <topology evidence="6">Multi-pass membrane protein</topology>
    </subcellularLocation>
    <subcellularLocation>
        <location evidence="1">Membrane</location>
        <topology evidence="1">Multi-pass membrane protein</topology>
    </subcellularLocation>
</comment>
<feature type="transmembrane region" description="Helical" evidence="7">
    <location>
        <begin position="189"/>
        <end position="207"/>
    </location>
</feature>
<comment type="caution">
    <text evidence="8">The sequence shown here is derived from an EMBL/GenBank/DDBJ whole genome shotgun (WGS) entry which is preliminary data.</text>
</comment>
<dbReference type="Pfam" id="PF00950">
    <property type="entry name" value="ABC-3"/>
    <property type="match status" value="1"/>
</dbReference>
<dbReference type="InterPro" id="IPR001626">
    <property type="entry name" value="ABC_TroCD"/>
</dbReference>
<evidence type="ECO:0000256" key="1">
    <source>
        <dbReference type="ARBA" id="ARBA00004141"/>
    </source>
</evidence>
<sequence>MPEIFQYSFMIRAFLAGLMIAVIAPLIGNFLVVRRFSLIADTLSHIALSGVAIGLLLKTQPLVVTVILTVIASVAIEKLRSNKKISGEAVLAMFLPGGLALSIVLISLVNGLNANLFSYLFGSITTVAESDLWLTLGLGILTLFTVIFFYKKLLFASFDEESAKVSGISVGFINTILVVLTAITVSLSMRVIGILLIGALMVIPVVTGMQLGRSFLQSIYFSLGFALTAVIVGLFMAYYLNLPAGGTIVLLSLGIFGLVAFFKRSH</sequence>
<dbReference type="GO" id="GO:0043190">
    <property type="term" value="C:ATP-binding cassette (ABC) transporter complex"/>
    <property type="evidence" value="ECO:0007669"/>
    <property type="project" value="InterPro"/>
</dbReference>
<dbReference type="Gene3D" id="1.10.3470.10">
    <property type="entry name" value="ABC transporter involved in vitamin B12 uptake, BtuC"/>
    <property type="match status" value="1"/>
</dbReference>